<dbReference type="AlphaFoldDB" id="A0A0E9T2P8"/>
<reference evidence="1" key="1">
    <citation type="submission" date="2014-11" db="EMBL/GenBank/DDBJ databases">
        <authorList>
            <person name="Amaro Gonzalez C."/>
        </authorList>
    </citation>
    <scope>NUCLEOTIDE SEQUENCE</scope>
</reference>
<accession>A0A0E9T2P8</accession>
<dbReference type="EMBL" id="GBXM01060738">
    <property type="protein sequence ID" value="JAH47839.1"/>
    <property type="molecule type" value="Transcribed_RNA"/>
</dbReference>
<name>A0A0E9T2P8_ANGAN</name>
<reference evidence="1" key="2">
    <citation type="journal article" date="2015" name="Fish Shellfish Immunol.">
        <title>Early steps in the European eel (Anguilla anguilla)-Vibrio vulnificus interaction in the gills: Role of the RtxA13 toxin.</title>
        <authorList>
            <person name="Callol A."/>
            <person name="Pajuelo D."/>
            <person name="Ebbesson L."/>
            <person name="Teles M."/>
            <person name="MacKenzie S."/>
            <person name="Amaro C."/>
        </authorList>
    </citation>
    <scope>NUCLEOTIDE SEQUENCE</scope>
</reference>
<evidence type="ECO:0000313" key="1">
    <source>
        <dbReference type="EMBL" id="JAH47839.1"/>
    </source>
</evidence>
<organism evidence="1">
    <name type="scientific">Anguilla anguilla</name>
    <name type="common">European freshwater eel</name>
    <name type="synonym">Muraena anguilla</name>
    <dbReference type="NCBI Taxonomy" id="7936"/>
    <lineage>
        <taxon>Eukaryota</taxon>
        <taxon>Metazoa</taxon>
        <taxon>Chordata</taxon>
        <taxon>Craniata</taxon>
        <taxon>Vertebrata</taxon>
        <taxon>Euteleostomi</taxon>
        <taxon>Actinopterygii</taxon>
        <taxon>Neopterygii</taxon>
        <taxon>Teleostei</taxon>
        <taxon>Anguilliformes</taxon>
        <taxon>Anguillidae</taxon>
        <taxon>Anguilla</taxon>
    </lineage>
</organism>
<sequence>MCPLRELQREAFNDLLHETDTP</sequence>
<proteinExistence type="predicted"/>
<protein>
    <submittedName>
        <fullName evidence="1">Uncharacterized protein</fullName>
    </submittedName>
</protein>